<reference evidence="1" key="1">
    <citation type="submission" date="2021-06" db="EMBL/GenBank/DDBJ databases">
        <authorList>
            <person name="Kallberg Y."/>
            <person name="Tangrot J."/>
            <person name="Rosling A."/>
        </authorList>
    </citation>
    <scope>NUCLEOTIDE SEQUENCE</scope>
    <source>
        <strain evidence="1">CL551</strain>
    </source>
</reference>
<evidence type="ECO:0000313" key="1">
    <source>
        <dbReference type="EMBL" id="CAG8448124.1"/>
    </source>
</evidence>
<comment type="caution">
    <text evidence="1">The sequence shown here is derived from an EMBL/GenBank/DDBJ whole genome shotgun (WGS) entry which is preliminary data.</text>
</comment>
<dbReference type="AlphaFoldDB" id="A0A9N8VF00"/>
<gene>
    <name evidence="1" type="ORF">AMORRO_LOCUS748</name>
</gene>
<keyword evidence="2" id="KW-1185">Reference proteome</keyword>
<organism evidence="1 2">
    <name type="scientific">Acaulospora morrowiae</name>
    <dbReference type="NCBI Taxonomy" id="94023"/>
    <lineage>
        <taxon>Eukaryota</taxon>
        <taxon>Fungi</taxon>
        <taxon>Fungi incertae sedis</taxon>
        <taxon>Mucoromycota</taxon>
        <taxon>Glomeromycotina</taxon>
        <taxon>Glomeromycetes</taxon>
        <taxon>Diversisporales</taxon>
        <taxon>Acaulosporaceae</taxon>
        <taxon>Acaulospora</taxon>
    </lineage>
</organism>
<evidence type="ECO:0000313" key="2">
    <source>
        <dbReference type="Proteomes" id="UP000789342"/>
    </source>
</evidence>
<accession>A0A9N8VF00</accession>
<dbReference type="EMBL" id="CAJVPV010000237">
    <property type="protein sequence ID" value="CAG8448124.1"/>
    <property type="molecule type" value="Genomic_DNA"/>
</dbReference>
<sequence>MSARETFLGEIQILIAAATRNTQRTWPLRIKDVLRITRIAFPNMDTSIEQCDQIKEIVGYPEHLSSGSLPLLV</sequence>
<name>A0A9N8VF00_9GLOM</name>
<dbReference type="Proteomes" id="UP000789342">
    <property type="component" value="Unassembled WGS sequence"/>
</dbReference>
<protein>
    <submittedName>
        <fullName evidence="1">5357_t:CDS:1</fullName>
    </submittedName>
</protein>
<proteinExistence type="predicted"/>